<reference evidence="1 2" key="1">
    <citation type="submission" date="2024-06" db="EMBL/GenBank/DDBJ databases">
        <title>The Natural Products Discovery Center: Release of the First 8490 Sequenced Strains for Exploring Actinobacteria Biosynthetic Diversity.</title>
        <authorList>
            <person name="Kalkreuter E."/>
            <person name="Kautsar S.A."/>
            <person name="Yang D."/>
            <person name="Bader C.D."/>
            <person name="Teijaro C.N."/>
            <person name="Fluegel L."/>
            <person name="Davis C.M."/>
            <person name="Simpson J.R."/>
            <person name="Lauterbach L."/>
            <person name="Steele A.D."/>
            <person name="Gui C."/>
            <person name="Meng S."/>
            <person name="Li G."/>
            <person name="Viehrig K."/>
            <person name="Ye F."/>
            <person name="Su P."/>
            <person name="Kiefer A.F."/>
            <person name="Nichols A."/>
            <person name="Cepeda A.J."/>
            <person name="Yan W."/>
            <person name="Fan B."/>
            <person name="Jiang Y."/>
            <person name="Adhikari A."/>
            <person name="Zheng C.-J."/>
            <person name="Schuster L."/>
            <person name="Cowan T.M."/>
            <person name="Smanski M.J."/>
            <person name="Chevrette M.G."/>
            <person name="De Carvalho L.P.S."/>
            <person name="Shen B."/>
        </authorList>
    </citation>
    <scope>NUCLEOTIDE SEQUENCE [LARGE SCALE GENOMIC DNA]</scope>
    <source>
        <strain evidence="1 2">NPDC033843</strain>
    </source>
</reference>
<dbReference type="EMBL" id="JBEZVE010000054">
    <property type="protein sequence ID" value="MEU3787799.1"/>
    <property type="molecule type" value="Genomic_DNA"/>
</dbReference>
<sequence length="51" mass="5663">MDELNGGSIHGLVLCEKLHGELDPSTDYEAFQPGYPWIPYRGEEPSNLTAD</sequence>
<gene>
    <name evidence="1" type="ORF">AB0E89_46090</name>
</gene>
<protein>
    <submittedName>
        <fullName evidence="1">Uncharacterized protein</fullName>
    </submittedName>
</protein>
<evidence type="ECO:0000313" key="1">
    <source>
        <dbReference type="EMBL" id="MEU3787799.1"/>
    </source>
</evidence>
<keyword evidence="2" id="KW-1185">Reference proteome</keyword>
<dbReference type="RefSeq" id="WP_334573912.1">
    <property type="nucleotide sequence ID" value="NZ_JBEZVE010000054.1"/>
</dbReference>
<dbReference type="Proteomes" id="UP001550739">
    <property type="component" value="Unassembled WGS sequence"/>
</dbReference>
<comment type="caution">
    <text evidence="1">The sequence shown here is derived from an EMBL/GenBank/DDBJ whole genome shotgun (WGS) entry which is preliminary data.</text>
</comment>
<accession>A0ABV2ZYZ8</accession>
<evidence type="ECO:0000313" key="2">
    <source>
        <dbReference type="Proteomes" id="UP001550739"/>
    </source>
</evidence>
<organism evidence="1 2">
    <name type="scientific">Streptomyces sp. 900129855</name>
    <dbReference type="NCBI Taxonomy" id="3155129"/>
    <lineage>
        <taxon>Bacteria</taxon>
        <taxon>Bacillati</taxon>
        <taxon>Actinomycetota</taxon>
        <taxon>Actinomycetes</taxon>
        <taxon>Kitasatosporales</taxon>
        <taxon>Streptomycetaceae</taxon>
        <taxon>Streptomyces</taxon>
    </lineage>
</organism>
<name>A0ABV2ZYZ8_9ACTN</name>
<proteinExistence type="predicted"/>